<dbReference type="AlphaFoldDB" id="A0A7H9EL30"/>
<feature type="transmembrane region" description="Helical" evidence="7">
    <location>
        <begin position="172"/>
        <end position="191"/>
    </location>
</feature>
<feature type="transmembrane region" description="Helical" evidence="7">
    <location>
        <begin position="372"/>
        <end position="392"/>
    </location>
</feature>
<dbReference type="Proteomes" id="UP000510886">
    <property type="component" value="Chromosome"/>
</dbReference>
<feature type="transmembrane region" description="Helical" evidence="7">
    <location>
        <begin position="218"/>
        <end position="236"/>
    </location>
</feature>
<dbReference type="PANTHER" id="PTHR43414:SF6">
    <property type="entry name" value="MULTIDRUG RESISTANCE PROTEIN MDTG"/>
    <property type="match status" value="1"/>
</dbReference>
<keyword evidence="4 7" id="KW-0812">Transmembrane</keyword>
<name>A0A7H9EL30_9LACO</name>
<keyword evidence="5 7" id="KW-1133">Transmembrane helix</keyword>
<dbReference type="PANTHER" id="PTHR43414">
    <property type="entry name" value="MULTIDRUG RESISTANCE PROTEIN MDTG"/>
    <property type="match status" value="1"/>
</dbReference>
<dbReference type="KEGG" id="lsw:GTO87_04210"/>
<dbReference type="InterPro" id="IPR036259">
    <property type="entry name" value="MFS_trans_sf"/>
</dbReference>
<dbReference type="Gene3D" id="1.20.1250.20">
    <property type="entry name" value="MFS general substrate transporter like domains"/>
    <property type="match status" value="2"/>
</dbReference>
<keyword evidence="2" id="KW-0813">Transport</keyword>
<protein>
    <submittedName>
        <fullName evidence="9">MFS transporter</fullName>
    </submittedName>
</protein>
<feature type="transmembrane region" description="Helical" evidence="7">
    <location>
        <begin position="50"/>
        <end position="71"/>
    </location>
</feature>
<evidence type="ECO:0000256" key="4">
    <source>
        <dbReference type="ARBA" id="ARBA00022692"/>
    </source>
</evidence>
<accession>A0A7H9EL30</accession>
<evidence type="ECO:0000313" key="10">
    <source>
        <dbReference type="Proteomes" id="UP000510886"/>
    </source>
</evidence>
<feature type="transmembrane region" description="Helical" evidence="7">
    <location>
        <begin position="256"/>
        <end position="276"/>
    </location>
</feature>
<evidence type="ECO:0000256" key="3">
    <source>
        <dbReference type="ARBA" id="ARBA00022475"/>
    </source>
</evidence>
<feature type="transmembrane region" description="Helical" evidence="7">
    <location>
        <begin position="108"/>
        <end position="129"/>
    </location>
</feature>
<evidence type="ECO:0000259" key="8">
    <source>
        <dbReference type="PROSITE" id="PS50850"/>
    </source>
</evidence>
<dbReference type="Pfam" id="PF07690">
    <property type="entry name" value="MFS_1"/>
    <property type="match status" value="1"/>
</dbReference>
<dbReference type="SUPFAM" id="SSF103473">
    <property type="entry name" value="MFS general substrate transporter"/>
    <property type="match status" value="1"/>
</dbReference>
<evidence type="ECO:0000256" key="6">
    <source>
        <dbReference type="ARBA" id="ARBA00023136"/>
    </source>
</evidence>
<comment type="subcellular location">
    <subcellularLocation>
        <location evidence="1">Cell membrane</location>
        <topology evidence="1">Multi-pass membrane protein</topology>
    </subcellularLocation>
</comment>
<evidence type="ECO:0000256" key="7">
    <source>
        <dbReference type="SAM" id="Phobius"/>
    </source>
</evidence>
<dbReference type="InterPro" id="IPR020846">
    <property type="entry name" value="MFS_dom"/>
</dbReference>
<dbReference type="InterPro" id="IPR001958">
    <property type="entry name" value="Tet-R_TetA/multi-R_MdtG-like"/>
</dbReference>
<dbReference type="GO" id="GO:0005886">
    <property type="term" value="C:plasma membrane"/>
    <property type="evidence" value="ECO:0007669"/>
    <property type="project" value="UniProtKB-SubCell"/>
</dbReference>
<feature type="domain" description="Major facilitator superfamily (MFS) profile" evidence="8">
    <location>
        <begin position="12"/>
        <end position="400"/>
    </location>
</feature>
<dbReference type="PRINTS" id="PR01035">
    <property type="entry name" value="TCRTETA"/>
</dbReference>
<feature type="transmembrane region" description="Helical" evidence="7">
    <location>
        <begin position="83"/>
        <end position="102"/>
    </location>
</feature>
<evidence type="ECO:0000313" key="9">
    <source>
        <dbReference type="EMBL" id="QLL77875.1"/>
    </source>
</evidence>
<dbReference type="EMBL" id="CP047418">
    <property type="protein sequence ID" value="QLL77875.1"/>
    <property type="molecule type" value="Genomic_DNA"/>
</dbReference>
<feature type="transmembrane region" description="Helical" evidence="7">
    <location>
        <begin position="288"/>
        <end position="310"/>
    </location>
</feature>
<dbReference type="PROSITE" id="PS50850">
    <property type="entry name" value="MFS"/>
    <property type="match status" value="1"/>
</dbReference>
<reference evidence="9 10" key="1">
    <citation type="submission" date="2020-01" db="EMBL/GenBank/DDBJ databases">
        <title>Complete and circular genome sequences of six lactobacillus isolates from horses.</title>
        <authorList>
            <person name="Hassan H.M."/>
        </authorList>
    </citation>
    <scope>NUCLEOTIDE SEQUENCE [LARGE SCALE GENOMIC DNA]</scope>
    <source>
        <strain evidence="9 10">1A</strain>
    </source>
</reference>
<dbReference type="GO" id="GO:0022857">
    <property type="term" value="F:transmembrane transporter activity"/>
    <property type="evidence" value="ECO:0007669"/>
    <property type="project" value="InterPro"/>
</dbReference>
<evidence type="ECO:0000256" key="2">
    <source>
        <dbReference type="ARBA" id="ARBA00022448"/>
    </source>
</evidence>
<gene>
    <name evidence="9" type="ORF">GTO87_04210</name>
</gene>
<evidence type="ECO:0000256" key="5">
    <source>
        <dbReference type="ARBA" id="ARBA00022989"/>
    </source>
</evidence>
<organism evidence="9 10">
    <name type="scientific">Ligilactobacillus saerimneri</name>
    <dbReference type="NCBI Taxonomy" id="228229"/>
    <lineage>
        <taxon>Bacteria</taxon>
        <taxon>Bacillati</taxon>
        <taxon>Bacillota</taxon>
        <taxon>Bacilli</taxon>
        <taxon>Lactobacillales</taxon>
        <taxon>Lactobacillaceae</taxon>
        <taxon>Ligilactobacillus</taxon>
    </lineage>
</organism>
<keyword evidence="3" id="KW-1003">Cell membrane</keyword>
<evidence type="ECO:0000256" key="1">
    <source>
        <dbReference type="ARBA" id="ARBA00004651"/>
    </source>
</evidence>
<feature type="transmembrane region" description="Helical" evidence="7">
    <location>
        <begin position="141"/>
        <end position="166"/>
    </location>
</feature>
<sequence>MSAQEKPIWQRNLYVLWVSVFLAGIAFSEFNPFLPLFISTLGHFSHRLLTFYSGIVYSATFIVSAATAPFWGKLADKKGRKPMILRSAAGMAVVIFLMGLVTSVWQLIALRAFQGLFAGLVSNSIALVATETPKAHSGKALGSLTASLTGGTLLGPLLGGTLASLFSYRMTFFITGVILASIFFIIAFFVHENDFHPVTEKKLNSVRGVLNELRAPRVIIGLLITTMIIQATNYSINPIVSLYVKDLMNGAHGVTFVSGLVSALPGLATMLVASRFGDLGDHIGTAKILMLGFVMATVFFTATAFVHHVWQLAVLRFLVGVSDATMLPQVQTLLTKNTPAKITGRIFSWNQSFQYLGNICGPLLGSVVSGTFGYSGVFLFSALLVVLNMVLFRQNVYRHQTK</sequence>
<dbReference type="RefSeq" id="WP_027826759.1">
    <property type="nucleotide sequence ID" value="NZ_CALVCX010000131.1"/>
</dbReference>
<dbReference type="InterPro" id="IPR011701">
    <property type="entry name" value="MFS"/>
</dbReference>
<feature type="transmembrane region" description="Helical" evidence="7">
    <location>
        <begin position="12"/>
        <end position="30"/>
    </location>
</feature>
<proteinExistence type="predicted"/>
<keyword evidence="6 7" id="KW-0472">Membrane</keyword>